<dbReference type="AlphaFoldDB" id="A0A9W6P893"/>
<reference evidence="4" key="1">
    <citation type="submission" date="2023-02" db="EMBL/GenBank/DDBJ databases">
        <title>Nocardiopsis ansamitocini NBRC 112285.</title>
        <authorList>
            <person name="Ichikawa N."/>
            <person name="Sato H."/>
            <person name="Tonouchi N."/>
        </authorList>
    </citation>
    <scope>NUCLEOTIDE SEQUENCE</scope>
    <source>
        <strain evidence="4">NBRC 112285</strain>
    </source>
</reference>
<evidence type="ECO:0000256" key="2">
    <source>
        <dbReference type="ARBA" id="ARBA00023315"/>
    </source>
</evidence>
<proteinExistence type="predicted"/>
<dbReference type="EMBL" id="BSQG01000007">
    <property type="protein sequence ID" value="GLU49375.1"/>
    <property type="molecule type" value="Genomic_DNA"/>
</dbReference>
<feature type="domain" description="N-acetyltransferase" evidence="3">
    <location>
        <begin position="3"/>
        <end position="152"/>
    </location>
</feature>
<accession>A0A9W6P893</accession>
<keyword evidence="5" id="KW-1185">Reference proteome</keyword>
<dbReference type="PROSITE" id="PS51186">
    <property type="entry name" value="GNAT"/>
    <property type="match status" value="2"/>
</dbReference>
<evidence type="ECO:0000256" key="1">
    <source>
        <dbReference type="ARBA" id="ARBA00022679"/>
    </source>
</evidence>
<protein>
    <submittedName>
        <fullName evidence="4">N-acetyltransferase</fullName>
    </submittedName>
</protein>
<comment type="caution">
    <text evidence="4">The sequence shown here is derived from an EMBL/GenBank/DDBJ whole genome shotgun (WGS) entry which is preliminary data.</text>
</comment>
<dbReference type="InterPro" id="IPR016181">
    <property type="entry name" value="Acyl_CoA_acyltransferase"/>
</dbReference>
<dbReference type="InterPro" id="IPR000182">
    <property type="entry name" value="GNAT_dom"/>
</dbReference>
<dbReference type="SUPFAM" id="SSF55729">
    <property type="entry name" value="Acyl-CoA N-acyltransferases (Nat)"/>
    <property type="match status" value="2"/>
</dbReference>
<name>A0A9W6P893_9ACTN</name>
<organism evidence="4 5">
    <name type="scientific">Nocardiopsis ansamitocini</name>
    <dbReference type="NCBI Taxonomy" id="1670832"/>
    <lineage>
        <taxon>Bacteria</taxon>
        <taxon>Bacillati</taxon>
        <taxon>Actinomycetota</taxon>
        <taxon>Actinomycetes</taxon>
        <taxon>Streptosporangiales</taxon>
        <taxon>Nocardiopsidaceae</taxon>
        <taxon>Nocardiopsis</taxon>
    </lineage>
</organism>
<dbReference type="InterPro" id="IPR050832">
    <property type="entry name" value="Bact_Acetyltransf"/>
</dbReference>
<dbReference type="PANTHER" id="PTHR43877">
    <property type="entry name" value="AMINOALKYLPHOSPHONATE N-ACETYLTRANSFERASE-RELATED-RELATED"/>
    <property type="match status" value="1"/>
</dbReference>
<dbReference type="GO" id="GO:0016747">
    <property type="term" value="F:acyltransferase activity, transferring groups other than amino-acyl groups"/>
    <property type="evidence" value="ECO:0007669"/>
    <property type="project" value="InterPro"/>
</dbReference>
<dbReference type="PANTHER" id="PTHR43877:SF1">
    <property type="entry name" value="ACETYLTRANSFERASE"/>
    <property type="match status" value="1"/>
</dbReference>
<evidence type="ECO:0000313" key="4">
    <source>
        <dbReference type="EMBL" id="GLU49375.1"/>
    </source>
</evidence>
<dbReference type="RefSeq" id="WP_285760872.1">
    <property type="nucleotide sequence ID" value="NZ_BSQG01000007.1"/>
</dbReference>
<evidence type="ECO:0000259" key="3">
    <source>
        <dbReference type="PROSITE" id="PS51186"/>
    </source>
</evidence>
<keyword evidence="1" id="KW-0808">Transferase</keyword>
<gene>
    <name evidence="4" type="ORF">Nans01_37260</name>
</gene>
<sequence>MTLVIRPFRGDDAPAVFAFRQAVMPYLVDTVAAMCDRAARVPETSRETVLVAELDGVVVGRARAGLEWETTLAGQGEMDVLVAPGHRGRGAGSALLQAAEKHLAAVGAVVLRGNVLDTDSAGFAERRGYQRRTSAKFQELDLSALPPIPPAPGNAALSPFARFGADPRPLHAVEAEAIKDEPADIPFDASPYEDWRRMMWRHPLMNTDLSTAVVVDERPVCTVSLFTDGIDRVYSAMTGTLRGYRGRGLVKYAKTAALHRAREHGYRFAYTANADDNVPMLAINRWLGYRPCAEESLYAKPAAGHSAR</sequence>
<dbReference type="Pfam" id="PF00583">
    <property type="entry name" value="Acetyltransf_1"/>
    <property type="match status" value="2"/>
</dbReference>
<keyword evidence="2" id="KW-0012">Acyltransferase</keyword>
<dbReference type="Proteomes" id="UP001165092">
    <property type="component" value="Unassembled WGS sequence"/>
</dbReference>
<feature type="domain" description="N-acetyltransferase" evidence="3">
    <location>
        <begin position="155"/>
        <end position="308"/>
    </location>
</feature>
<dbReference type="CDD" id="cd04301">
    <property type="entry name" value="NAT_SF"/>
    <property type="match status" value="1"/>
</dbReference>
<dbReference type="Gene3D" id="3.40.630.30">
    <property type="match status" value="1"/>
</dbReference>
<evidence type="ECO:0000313" key="5">
    <source>
        <dbReference type="Proteomes" id="UP001165092"/>
    </source>
</evidence>